<dbReference type="InterPro" id="IPR043128">
    <property type="entry name" value="Rev_trsase/Diguanyl_cyclase"/>
</dbReference>
<gene>
    <name evidence="6" type="ORF">GCM10011521_19010</name>
</gene>
<protein>
    <recommendedName>
        <fullName evidence="1">diguanylate cyclase</fullName>
        <ecNumber evidence="1">2.7.7.65</ecNumber>
    </recommendedName>
</protein>
<evidence type="ECO:0000256" key="2">
    <source>
        <dbReference type="ARBA" id="ARBA00034247"/>
    </source>
</evidence>
<dbReference type="Pfam" id="PF00990">
    <property type="entry name" value="GGDEF"/>
    <property type="match status" value="1"/>
</dbReference>
<sequence length="378" mass="41913">MSERLASQFDRETRLRLRRVGLGVLSYLMFLVPMSIAVHAGSSTLGWWGVAGFTAAALLVNLVAMIAIATGWSKRFADPSLLVPQLVAAMLLALGMIHYFEGEARSVLLLLFVAIFFFGLFGLDTRQYLRLTTGTAVGYIALTTWELVGADASREAWLKEAIRFSALVVITIWMSFIGGYFASIRRRLAAQRDALERANSKLRELSIRDELTGLYNRRHLTERLEQESERSRRYGQGFSVAIIDIDHFKVINDTHGHAVGDEVLVQFASILRLQARFIDHVGQAPERTLGRFGGEEFMIILPGTNLAGARVCLERMRASVAQAPFETSAGPVTVTFSAGLAEQRQDEAAEALLQRADEALYRAKEGGRDRLELAGMTQ</sequence>
<feature type="transmembrane region" description="Helical" evidence="4">
    <location>
        <begin position="106"/>
        <end position="123"/>
    </location>
</feature>
<evidence type="ECO:0000313" key="6">
    <source>
        <dbReference type="EMBL" id="GGA80891.1"/>
    </source>
</evidence>
<dbReference type="EC" id="2.7.7.65" evidence="1"/>
<feature type="transmembrane region" description="Helical" evidence="4">
    <location>
        <begin position="46"/>
        <end position="69"/>
    </location>
</feature>
<dbReference type="Gene3D" id="3.30.70.270">
    <property type="match status" value="1"/>
</dbReference>
<feature type="domain" description="GGDEF" evidence="5">
    <location>
        <begin position="236"/>
        <end position="376"/>
    </location>
</feature>
<keyword evidence="4" id="KW-0812">Transmembrane</keyword>
<organism evidence="6 7">
    <name type="scientific">Arenimonas soli</name>
    <dbReference type="NCBI Taxonomy" id="2269504"/>
    <lineage>
        <taxon>Bacteria</taxon>
        <taxon>Pseudomonadati</taxon>
        <taxon>Pseudomonadota</taxon>
        <taxon>Gammaproteobacteria</taxon>
        <taxon>Lysobacterales</taxon>
        <taxon>Lysobacteraceae</taxon>
        <taxon>Arenimonas</taxon>
    </lineage>
</organism>
<feature type="transmembrane region" description="Helical" evidence="4">
    <location>
        <begin position="81"/>
        <end position="100"/>
    </location>
</feature>
<dbReference type="PANTHER" id="PTHR45138">
    <property type="entry name" value="REGULATORY COMPONENTS OF SENSORY TRANSDUCTION SYSTEM"/>
    <property type="match status" value="1"/>
</dbReference>
<dbReference type="InterPro" id="IPR029787">
    <property type="entry name" value="Nucleotide_cyclase"/>
</dbReference>
<dbReference type="PROSITE" id="PS50887">
    <property type="entry name" value="GGDEF"/>
    <property type="match status" value="1"/>
</dbReference>
<accession>A0ABQ1HL61</accession>
<evidence type="ECO:0000259" key="5">
    <source>
        <dbReference type="PROSITE" id="PS50887"/>
    </source>
</evidence>
<dbReference type="SMART" id="SM00267">
    <property type="entry name" value="GGDEF"/>
    <property type="match status" value="1"/>
</dbReference>
<evidence type="ECO:0000256" key="4">
    <source>
        <dbReference type="SAM" id="Phobius"/>
    </source>
</evidence>
<dbReference type="EMBL" id="BMKC01000002">
    <property type="protein sequence ID" value="GGA80891.1"/>
    <property type="molecule type" value="Genomic_DNA"/>
</dbReference>
<evidence type="ECO:0000256" key="3">
    <source>
        <dbReference type="SAM" id="Coils"/>
    </source>
</evidence>
<keyword evidence="7" id="KW-1185">Reference proteome</keyword>
<evidence type="ECO:0000256" key="1">
    <source>
        <dbReference type="ARBA" id="ARBA00012528"/>
    </source>
</evidence>
<dbReference type="RefSeq" id="WP_188663531.1">
    <property type="nucleotide sequence ID" value="NZ_BMKC01000002.1"/>
</dbReference>
<dbReference type="InterPro" id="IPR050469">
    <property type="entry name" value="Diguanylate_Cyclase"/>
</dbReference>
<evidence type="ECO:0000313" key="7">
    <source>
        <dbReference type="Proteomes" id="UP000623419"/>
    </source>
</evidence>
<feature type="transmembrane region" description="Helical" evidence="4">
    <location>
        <begin position="128"/>
        <end position="149"/>
    </location>
</feature>
<name>A0ABQ1HL61_9GAMM</name>
<proteinExistence type="predicted"/>
<dbReference type="NCBIfam" id="TIGR00254">
    <property type="entry name" value="GGDEF"/>
    <property type="match status" value="1"/>
</dbReference>
<feature type="transmembrane region" description="Helical" evidence="4">
    <location>
        <begin position="20"/>
        <end position="40"/>
    </location>
</feature>
<keyword evidence="3" id="KW-0175">Coiled coil</keyword>
<dbReference type="Proteomes" id="UP000623419">
    <property type="component" value="Unassembled WGS sequence"/>
</dbReference>
<feature type="transmembrane region" description="Helical" evidence="4">
    <location>
        <begin position="161"/>
        <end position="182"/>
    </location>
</feature>
<dbReference type="PANTHER" id="PTHR45138:SF9">
    <property type="entry name" value="DIGUANYLATE CYCLASE DGCM-RELATED"/>
    <property type="match status" value="1"/>
</dbReference>
<comment type="caution">
    <text evidence="6">The sequence shown here is derived from an EMBL/GenBank/DDBJ whole genome shotgun (WGS) entry which is preliminary data.</text>
</comment>
<feature type="coiled-coil region" evidence="3">
    <location>
        <begin position="181"/>
        <end position="208"/>
    </location>
</feature>
<keyword evidence="4" id="KW-1133">Transmembrane helix</keyword>
<reference evidence="7" key="1">
    <citation type="journal article" date="2019" name="Int. J. Syst. Evol. Microbiol.">
        <title>The Global Catalogue of Microorganisms (GCM) 10K type strain sequencing project: providing services to taxonomists for standard genome sequencing and annotation.</title>
        <authorList>
            <consortium name="The Broad Institute Genomics Platform"/>
            <consortium name="The Broad Institute Genome Sequencing Center for Infectious Disease"/>
            <person name="Wu L."/>
            <person name="Ma J."/>
        </authorList>
    </citation>
    <scope>NUCLEOTIDE SEQUENCE [LARGE SCALE GENOMIC DNA]</scope>
    <source>
        <strain evidence="7">CGMCC 1.15905</strain>
    </source>
</reference>
<comment type="catalytic activity">
    <reaction evidence="2">
        <text>2 GTP = 3',3'-c-di-GMP + 2 diphosphate</text>
        <dbReference type="Rhea" id="RHEA:24898"/>
        <dbReference type="ChEBI" id="CHEBI:33019"/>
        <dbReference type="ChEBI" id="CHEBI:37565"/>
        <dbReference type="ChEBI" id="CHEBI:58805"/>
        <dbReference type="EC" id="2.7.7.65"/>
    </reaction>
</comment>
<dbReference type="CDD" id="cd01949">
    <property type="entry name" value="GGDEF"/>
    <property type="match status" value="1"/>
</dbReference>
<dbReference type="InterPro" id="IPR000160">
    <property type="entry name" value="GGDEF_dom"/>
</dbReference>
<dbReference type="SUPFAM" id="SSF55073">
    <property type="entry name" value="Nucleotide cyclase"/>
    <property type="match status" value="1"/>
</dbReference>
<keyword evidence="4" id="KW-0472">Membrane</keyword>